<sequence>MRLNKNLMSMDIYRNYTKSLGAQSKVLNHISTGNQVNKAKDNPINLGKSENLRMQIRGLSMAQRNLQDGTSMMQTFDGALDSVSSSLVRMKELMVQGTNDTLNNDDRKNIQMEIDQLKEHINSVARDSEFNGNKLIGDESVDHNGYPNYIRTVVGANVGETAKIPTFNVNTKVIGIEGTAYVDDIDITSTDPAKKDISIVDSAIVRVNSIRSQYGAIQNKFESLAQSLGSITDSAEKADSNLRDADMANEMMEYSKEGLLINSALALMTQTNNMPQNVLRILDKIK</sequence>
<dbReference type="EMBL" id="JAESWA010000023">
    <property type="protein sequence ID" value="MBL4932922.1"/>
    <property type="molecule type" value="Genomic_DNA"/>
</dbReference>
<feature type="domain" description="Flagellin N-terminal" evidence="5">
    <location>
        <begin position="4"/>
        <end position="136"/>
    </location>
</feature>
<proteinExistence type="inferred from homology"/>
<evidence type="ECO:0000256" key="3">
    <source>
        <dbReference type="ARBA" id="ARBA00023143"/>
    </source>
</evidence>
<protein>
    <recommendedName>
        <fullName evidence="2 4">Flagellin</fullName>
    </recommendedName>
</protein>
<dbReference type="Gene3D" id="2.170.280.10">
    <property type="entry name" value="f41 fragment of flagellin, middle domain"/>
    <property type="match status" value="1"/>
</dbReference>
<keyword evidence="3 4" id="KW-0975">Bacterial flagellum</keyword>
<evidence type="ECO:0000256" key="1">
    <source>
        <dbReference type="ARBA" id="ARBA00005709"/>
    </source>
</evidence>
<dbReference type="GO" id="GO:0005198">
    <property type="term" value="F:structural molecule activity"/>
    <property type="evidence" value="ECO:0007669"/>
    <property type="project" value="UniProtKB-UniRule"/>
</dbReference>
<comment type="caution">
    <text evidence="7">The sequence shown here is derived from an EMBL/GenBank/DDBJ whole genome shotgun (WGS) entry which is preliminary data.</text>
</comment>
<dbReference type="PANTHER" id="PTHR42792">
    <property type="entry name" value="FLAGELLIN"/>
    <property type="match status" value="1"/>
</dbReference>
<evidence type="ECO:0000259" key="6">
    <source>
        <dbReference type="Pfam" id="PF00700"/>
    </source>
</evidence>
<dbReference type="Proteomes" id="UP000623681">
    <property type="component" value="Unassembled WGS sequence"/>
</dbReference>
<keyword evidence="4" id="KW-0964">Secreted</keyword>
<dbReference type="InterPro" id="IPR001029">
    <property type="entry name" value="Flagellin_N"/>
</dbReference>
<dbReference type="Pfam" id="PF00700">
    <property type="entry name" value="Flagellin_C"/>
    <property type="match status" value="1"/>
</dbReference>
<reference evidence="7" key="1">
    <citation type="submission" date="2021-01" db="EMBL/GenBank/DDBJ databases">
        <title>Genome public.</title>
        <authorList>
            <person name="Liu C."/>
            <person name="Sun Q."/>
        </authorList>
    </citation>
    <scope>NUCLEOTIDE SEQUENCE</scope>
    <source>
        <strain evidence="7">YIM B02565</strain>
    </source>
</reference>
<evidence type="ECO:0000259" key="5">
    <source>
        <dbReference type="Pfam" id="PF00669"/>
    </source>
</evidence>
<dbReference type="GO" id="GO:0009288">
    <property type="term" value="C:bacterial-type flagellum"/>
    <property type="evidence" value="ECO:0007669"/>
    <property type="project" value="UniProtKB-SubCell"/>
</dbReference>
<evidence type="ECO:0000256" key="2">
    <source>
        <dbReference type="ARBA" id="ARBA00020110"/>
    </source>
</evidence>
<organism evidence="7 8">
    <name type="scientific">Clostridium paridis</name>
    <dbReference type="NCBI Taxonomy" id="2803863"/>
    <lineage>
        <taxon>Bacteria</taxon>
        <taxon>Bacillati</taxon>
        <taxon>Bacillota</taxon>
        <taxon>Clostridia</taxon>
        <taxon>Eubacteriales</taxon>
        <taxon>Clostridiaceae</taxon>
        <taxon>Clostridium</taxon>
    </lineage>
</organism>
<dbReference type="InterPro" id="IPR001492">
    <property type="entry name" value="Flagellin"/>
</dbReference>
<feature type="domain" description="Flagellin C-terminal" evidence="6">
    <location>
        <begin position="197"/>
        <end position="282"/>
    </location>
</feature>
<evidence type="ECO:0000313" key="8">
    <source>
        <dbReference type="Proteomes" id="UP000623681"/>
    </source>
</evidence>
<dbReference type="AlphaFoldDB" id="A0A937K4Q7"/>
<dbReference type="InterPro" id="IPR042187">
    <property type="entry name" value="Flagellin_C_sub2"/>
</dbReference>
<keyword evidence="7" id="KW-0969">Cilium</keyword>
<dbReference type="Gene3D" id="6.10.10.10">
    <property type="entry name" value="Flagellar export chaperone, C-terminal domain"/>
    <property type="match status" value="1"/>
</dbReference>
<gene>
    <name evidence="7" type="ORF">JK634_14000</name>
</gene>
<comment type="subcellular location">
    <subcellularLocation>
        <location evidence="4">Secreted</location>
    </subcellularLocation>
    <subcellularLocation>
        <location evidence="4">Bacterial flagellum</location>
    </subcellularLocation>
</comment>
<dbReference type="Gene3D" id="1.20.1330.10">
    <property type="entry name" value="f41 fragment of flagellin, N-terminal domain"/>
    <property type="match status" value="2"/>
</dbReference>
<dbReference type="GO" id="GO:0005576">
    <property type="term" value="C:extracellular region"/>
    <property type="evidence" value="ECO:0007669"/>
    <property type="project" value="UniProtKB-SubCell"/>
</dbReference>
<dbReference type="InterPro" id="IPR046358">
    <property type="entry name" value="Flagellin_C"/>
</dbReference>
<accession>A0A937K4Q7</accession>
<dbReference type="RefSeq" id="WP_202768304.1">
    <property type="nucleotide sequence ID" value="NZ_JAESWA010000023.1"/>
</dbReference>
<dbReference type="PRINTS" id="PR00207">
    <property type="entry name" value="FLAGELLIN"/>
</dbReference>
<evidence type="ECO:0000313" key="7">
    <source>
        <dbReference type="EMBL" id="MBL4932922.1"/>
    </source>
</evidence>
<keyword evidence="7" id="KW-0282">Flagellum</keyword>
<dbReference type="PANTHER" id="PTHR42792:SF2">
    <property type="entry name" value="FLAGELLIN"/>
    <property type="match status" value="1"/>
</dbReference>
<keyword evidence="8" id="KW-1185">Reference proteome</keyword>
<keyword evidence="7" id="KW-0966">Cell projection</keyword>
<dbReference type="SUPFAM" id="SSF64518">
    <property type="entry name" value="Phase 1 flagellin"/>
    <property type="match status" value="1"/>
</dbReference>
<dbReference type="Pfam" id="PF00669">
    <property type="entry name" value="Flagellin_N"/>
    <property type="match status" value="1"/>
</dbReference>
<comment type="similarity">
    <text evidence="1 4">Belongs to the bacterial flagellin family.</text>
</comment>
<evidence type="ECO:0000256" key="4">
    <source>
        <dbReference type="RuleBase" id="RU362073"/>
    </source>
</evidence>
<name>A0A937K4Q7_9CLOT</name>
<comment type="function">
    <text evidence="4">Flagellin is the subunit protein which polymerizes to form the filaments of bacterial flagella.</text>
</comment>